<reference evidence="1" key="1">
    <citation type="journal article" date="2010" name="Science">
        <title>Plasticity of animal genome architecture unmasked by rapid evolution of a pelagic tunicate.</title>
        <authorList>
            <person name="Denoeud F."/>
            <person name="Henriet S."/>
            <person name="Mungpakdee S."/>
            <person name="Aury J.M."/>
            <person name="Da Silva C."/>
            <person name="Brinkmann H."/>
            <person name="Mikhaleva J."/>
            <person name="Olsen L.C."/>
            <person name="Jubin C."/>
            <person name="Canestro C."/>
            <person name="Bouquet J.M."/>
            <person name="Danks G."/>
            <person name="Poulain J."/>
            <person name="Campsteijn C."/>
            <person name="Adamski M."/>
            <person name="Cross I."/>
            <person name="Yadetie F."/>
            <person name="Muffato M."/>
            <person name="Louis A."/>
            <person name="Butcher S."/>
            <person name="Tsagkogeorga G."/>
            <person name="Konrad A."/>
            <person name="Singh S."/>
            <person name="Jensen M.F."/>
            <person name="Cong E.H."/>
            <person name="Eikeseth-Otteraa H."/>
            <person name="Noel B."/>
            <person name="Anthouard V."/>
            <person name="Porcel B.M."/>
            <person name="Kachouri-Lafond R."/>
            <person name="Nishino A."/>
            <person name="Ugolini M."/>
            <person name="Chourrout P."/>
            <person name="Nishida H."/>
            <person name="Aasland R."/>
            <person name="Huzurbazar S."/>
            <person name="Westhof E."/>
            <person name="Delsuc F."/>
            <person name="Lehrach H."/>
            <person name="Reinhardt R."/>
            <person name="Weissenbach J."/>
            <person name="Roy S.W."/>
            <person name="Artiguenave F."/>
            <person name="Postlethwait J.H."/>
            <person name="Manak J.R."/>
            <person name="Thompson E.M."/>
            <person name="Jaillon O."/>
            <person name="Du Pasquier L."/>
            <person name="Boudinot P."/>
            <person name="Liberles D.A."/>
            <person name="Volff J.N."/>
            <person name="Philippe H."/>
            <person name="Lenhard B."/>
            <person name="Roest Crollius H."/>
            <person name="Wincker P."/>
            <person name="Chourrout D."/>
        </authorList>
    </citation>
    <scope>NUCLEOTIDE SEQUENCE [LARGE SCALE GENOMIC DNA]</scope>
</reference>
<sequence>MNLAYPTLSQKSSLTLSASLSTTTKSCAKLLSTALLIILERRIFFDT</sequence>
<proteinExistence type="predicted"/>
<gene>
    <name evidence="1" type="ORF">GSOID_T00021113001</name>
</gene>
<dbReference type="EMBL" id="FN654403">
    <property type="protein sequence ID" value="CBY33214.1"/>
    <property type="molecule type" value="Genomic_DNA"/>
</dbReference>
<evidence type="ECO:0000313" key="1">
    <source>
        <dbReference type="EMBL" id="CBY33214.1"/>
    </source>
</evidence>
<accession>E4YCE7</accession>
<organism evidence="1">
    <name type="scientific">Oikopleura dioica</name>
    <name type="common">Tunicate</name>
    <dbReference type="NCBI Taxonomy" id="34765"/>
    <lineage>
        <taxon>Eukaryota</taxon>
        <taxon>Metazoa</taxon>
        <taxon>Chordata</taxon>
        <taxon>Tunicata</taxon>
        <taxon>Appendicularia</taxon>
        <taxon>Copelata</taxon>
        <taxon>Oikopleuridae</taxon>
        <taxon>Oikopleura</taxon>
    </lineage>
</organism>
<dbReference type="AlphaFoldDB" id="E4YCE7"/>
<name>E4YCE7_OIKDI</name>
<dbReference type="Proteomes" id="UP000011014">
    <property type="component" value="Unassembled WGS sequence"/>
</dbReference>
<protein>
    <submittedName>
        <fullName evidence="1">Uncharacterized protein</fullName>
    </submittedName>
</protein>